<keyword evidence="4" id="KW-0804">Transcription</keyword>
<dbReference type="SMART" id="SM00066">
    <property type="entry name" value="GAL4"/>
    <property type="match status" value="1"/>
</dbReference>
<feature type="compositionally biased region" description="Acidic residues" evidence="6">
    <location>
        <begin position="177"/>
        <end position="198"/>
    </location>
</feature>
<dbReference type="SUPFAM" id="SSF57701">
    <property type="entry name" value="Zn2/Cys6 DNA-binding domain"/>
    <property type="match status" value="1"/>
</dbReference>
<protein>
    <recommendedName>
        <fullName evidence="7">Zn(2)-C6 fungal-type domain-containing protein</fullName>
    </recommendedName>
</protein>
<keyword evidence="5" id="KW-0539">Nucleus</keyword>
<dbReference type="InterPro" id="IPR050987">
    <property type="entry name" value="AtrR-like"/>
</dbReference>
<dbReference type="PANTHER" id="PTHR46910:SF37">
    <property type="entry name" value="ZN(II)2CYS6 TRANSCRIPTION FACTOR (EUROFUNG)"/>
    <property type="match status" value="1"/>
</dbReference>
<sequence>MTQRPATSNAEPSPRRKACDACHARKRKCNRQRPTCSACILHGSACAWTMRPAPPSGLPRAAGNRVATANVETRMAHVETQLAALHDKMGDVQQSLQQALQQAVVRQKWAGPWMSAGNTRSTQVFTALRLSRHMLVAVAEQYFALLNPLLPLFDRDDFFVTLHACCDRQSLRRREDEEQASEDDADDADDDDADSDDDDTVLSWAAVHVVVALALQGHAACVELAPDTRAAMVRQCVARIERVLGRLLLRQPPSLRAAQVLLGCVMLMPWSASSVRHPAAPLVAAAAAMARALAPRHGARVGTHFGDREATPHCAAFRRLLLVALVLDRDVNLRAGLPYVLREFPATVDGEADLVAGLDGTVSDAFRTRLGLARLEARVGDWNRLRCDETPGPADDLDQCLLAWRQSLPPAAALAPPALVRQRCELLATYYCCRFWVHGVFLHDDRWMERLSQYSRQQLTKPSPGEQREQISPSPSPASWGPLVVDARTCMDLVGRPDTANDAVLEANTRCAYISSFLILVAQRARAAAVTDFGDDHGDDARIEQGLVYLQHTHEQTGDDRFRSLAQACVQLLA</sequence>
<dbReference type="PANTHER" id="PTHR46910">
    <property type="entry name" value="TRANSCRIPTION FACTOR PDR1"/>
    <property type="match status" value="1"/>
</dbReference>
<accession>A0ABP0AM81</accession>
<evidence type="ECO:0000256" key="1">
    <source>
        <dbReference type="ARBA" id="ARBA00004123"/>
    </source>
</evidence>
<dbReference type="Gene3D" id="4.10.240.10">
    <property type="entry name" value="Zn(2)-C6 fungal-type DNA-binding domain"/>
    <property type="match status" value="1"/>
</dbReference>
<dbReference type="PROSITE" id="PS00463">
    <property type="entry name" value="ZN2_CY6_FUNGAL_1"/>
    <property type="match status" value="1"/>
</dbReference>
<evidence type="ECO:0000256" key="3">
    <source>
        <dbReference type="ARBA" id="ARBA00023125"/>
    </source>
</evidence>
<evidence type="ECO:0000256" key="4">
    <source>
        <dbReference type="ARBA" id="ARBA00023163"/>
    </source>
</evidence>
<evidence type="ECO:0000256" key="2">
    <source>
        <dbReference type="ARBA" id="ARBA00023015"/>
    </source>
</evidence>
<feature type="domain" description="Zn(2)-C6 fungal-type" evidence="7">
    <location>
        <begin position="18"/>
        <end position="48"/>
    </location>
</feature>
<dbReference type="EMBL" id="CAWUHB010000001">
    <property type="protein sequence ID" value="CAK7208445.1"/>
    <property type="molecule type" value="Genomic_DNA"/>
</dbReference>
<evidence type="ECO:0000259" key="7">
    <source>
        <dbReference type="PROSITE" id="PS50048"/>
    </source>
</evidence>
<name>A0ABP0AM81_9PEZI</name>
<dbReference type="CDD" id="cd00067">
    <property type="entry name" value="GAL4"/>
    <property type="match status" value="1"/>
</dbReference>
<proteinExistence type="predicted"/>
<keyword evidence="9" id="KW-1185">Reference proteome</keyword>
<reference evidence="8 9" key="1">
    <citation type="submission" date="2024-01" db="EMBL/GenBank/DDBJ databases">
        <authorList>
            <person name="Allen C."/>
            <person name="Tagirdzhanova G."/>
        </authorList>
    </citation>
    <scope>NUCLEOTIDE SEQUENCE [LARGE SCALE GENOMIC DNA]</scope>
</reference>
<organism evidence="8 9">
    <name type="scientific">Sporothrix curviconia</name>
    <dbReference type="NCBI Taxonomy" id="1260050"/>
    <lineage>
        <taxon>Eukaryota</taxon>
        <taxon>Fungi</taxon>
        <taxon>Dikarya</taxon>
        <taxon>Ascomycota</taxon>
        <taxon>Pezizomycotina</taxon>
        <taxon>Sordariomycetes</taxon>
        <taxon>Sordariomycetidae</taxon>
        <taxon>Ophiostomatales</taxon>
        <taxon>Ophiostomataceae</taxon>
        <taxon>Sporothrix</taxon>
    </lineage>
</organism>
<keyword evidence="2" id="KW-0805">Transcription regulation</keyword>
<comment type="subcellular location">
    <subcellularLocation>
        <location evidence="1">Nucleus</location>
    </subcellularLocation>
</comment>
<comment type="caution">
    <text evidence="8">The sequence shown here is derived from an EMBL/GenBank/DDBJ whole genome shotgun (WGS) entry which is preliminary data.</text>
</comment>
<keyword evidence="3" id="KW-0238">DNA-binding</keyword>
<feature type="region of interest" description="Disordered" evidence="6">
    <location>
        <begin position="458"/>
        <end position="479"/>
    </location>
</feature>
<dbReference type="InterPro" id="IPR001138">
    <property type="entry name" value="Zn2Cys6_DnaBD"/>
</dbReference>
<dbReference type="Proteomes" id="UP001642405">
    <property type="component" value="Unassembled WGS sequence"/>
</dbReference>
<feature type="region of interest" description="Disordered" evidence="6">
    <location>
        <begin position="172"/>
        <end position="198"/>
    </location>
</feature>
<dbReference type="InterPro" id="IPR036864">
    <property type="entry name" value="Zn2-C6_fun-type_DNA-bd_sf"/>
</dbReference>
<dbReference type="Pfam" id="PF00172">
    <property type="entry name" value="Zn_clus"/>
    <property type="match status" value="1"/>
</dbReference>
<evidence type="ECO:0000256" key="6">
    <source>
        <dbReference type="SAM" id="MobiDB-lite"/>
    </source>
</evidence>
<evidence type="ECO:0000256" key="5">
    <source>
        <dbReference type="ARBA" id="ARBA00023242"/>
    </source>
</evidence>
<evidence type="ECO:0000313" key="8">
    <source>
        <dbReference type="EMBL" id="CAK7208445.1"/>
    </source>
</evidence>
<dbReference type="PROSITE" id="PS50048">
    <property type="entry name" value="ZN2_CY6_FUNGAL_2"/>
    <property type="match status" value="1"/>
</dbReference>
<gene>
    <name evidence="8" type="ORF">SCUCBS95973_000105</name>
</gene>
<evidence type="ECO:0000313" key="9">
    <source>
        <dbReference type="Proteomes" id="UP001642405"/>
    </source>
</evidence>